<accession>N6W6M9</accession>
<keyword evidence="10" id="KW-0813">Transport</keyword>
<evidence type="ECO:0000313" key="12">
    <source>
        <dbReference type="EMBL" id="ENO18185.1"/>
    </source>
</evidence>
<comment type="subcellular location">
    <subcellularLocation>
        <location evidence="1 10">Cell membrane</location>
        <topology evidence="1 10">Multi-pass membrane protein</topology>
    </subcellularLocation>
</comment>
<evidence type="ECO:0000256" key="11">
    <source>
        <dbReference type="SAM" id="MobiDB-lite"/>
    </source>
</evidence>
<dbReference type="GO" id="GO:0140114">
    <property type="term" value="P:cellular detoxification of fluoride"/>
    <property type="evidence" value="ECO:0007669"/>
    <property type="project" value="UniProtKB-UniRule"/>
</dbReference>
<feature type="region of interest" description="Disordered" evidence="11">
    <location>
        <begin position="42"/>
        <end position="95"/>
    </location>
</feature>
<keyword evidence="2 10" id="KW-1003">Cell membrane</keyword>
<evidence type="ECO:0000313" key="13">
    <source>
        <dbReference type="Proteomes" id="UP000013015"/>
    </source>
</evidence>
<evidence type="ECO:0000256" key="7">
    <source>
        <dbReference type="ARBA" id="ARBA00035120"/>
    </source>
</evidence>
<keyword evidence="5 10" id="KW-0472">Membrane</keyword>
<sequence>MTSLLVWIALAFGGALGAVSRWKLDLAVRSLIARRFDKRLQHSPAKRLQHSPAKRLQHSPAKRPGEKGNPPKSLLEKPTREEHHPHDEKPQEEPRKPLLAPMLGIGLVNVLGSFLLGLLIAAPMIDSELRLVVSSGFLAGFTTFSTAVMDSWTLWRSGRRAASFALLLGVWAGALIALFFAFALGRFVFSAS</sequence>
<comment type="function">
    <text evidence="9 10">Fluoride-specific ion channel. Important for reducing fluoride concentration in the cell, thus reducing its toxicity.</text>
</comment>
<dbReference type="EMBL" id="AQHZ01000016">
    <property type="protein sequence ID" value="ENO18185.1"/>
    <property type="molecule type" value="Genomic_DNA"/>
</dbReference>
<dbReference type="PATRIC" id="fig|888050.3.peg.992"/>
<proteinExistence type="inferred from homology"/>
<feature type="compositionally biased region" description="Basic and acidic residues" evidence="11">
    <location>
        <begin position="74"/>
        <end position="95"/>
    </location>
</feature>
<dbReference type="GO" id="GO:0005886">
    <property type="term" value="C:plasma membrane"/>
    <property type="evidence" value="ECO:0007669"/>
    <property type="project" value="UniProtKB-SubCell"/>
</dbReference>
<keyword evidence="10" id="KW-0406">Ion transport</keyword>
<dbReference type="AlphaFoldDB" id="N6W6M9"/>
<evidence type="ECO:0000256" key="3">
    <source>
        <dbReference type="ARBA" id="ARBA00022692"/>
    </source>
</evidence>
<feature type="transmembrane region" description="Helical" evidence="10">
    <location>
        <begin position="129"/>
        <end position="149"/>
    </location>
</feature>
<comment type="caution">
    <text evidence="10">Lacks conserved residue(s) required for the propagation of feature annotation.</text>
</comment>
<evidence type="ECO:0000256" key="2">
    <source>
        <dbReference type="ARBA" id="ARBA00022475"/>
    </source>
</evidence>
<evidence type="ECO:0000256" key="4">
    <source>
        <dbReference type="ARBA" id="ARBA00022989"/>
    </source>
</evidence>
<feature type="transmembrane region" description="Helical" evidence="10">
    <location>
        <begin position="161"/>
        <end position="189"/>
    </location>
</feature>
<evidence type="ECO:0000256" key="10">
    <source>
        <dbReference type="HAMAP-Rule" id="MF_00454"/>
    </source>
</evidence>
<evidence type="ECO:0000256" key="9">
    <source>
        <dbReference type="ARBA" id="ARBA00049940"/>
    </source>
</evidence>
<comment type="caution">
    <text evidence="12">The sequence shown here is derived from an EMBL/GenBank/DDBJ whole genome shotgun (WGS) entry which is preliminary data.</text>
</comment>
<dbReference type="HAMAP" id="MF_00454">
    <property type="entry name" value="FluC"/>
    <property type="match status" value="1"/>
</dbReference>
<protein>
    <recommendedName>
        <fullName evidence="10">Fluoride-specific ion channel FluC</fullName>
    </recommendedName>
</protein>
<feature type="compositionally biased region" description="Basic residues" evidence="11">
    <location>
        <begin position="44"/>
        <end position="61"/>
    </location>
</feature>
<dbReference type="Pfam" id="PF02537">
    <property type="entry name" value="CRCB"/>
    <property type="match status" value="1"/>
</dbReference>
<feature type="transmembrane region" description="Helical" evidence="10">
    <location>
        <begin position="98"/>
        <end position="122"/>
    </location>
</feature>
<comment type="catalytic activity">
    <reaction evidence="8">
        <text>fluoride(in) = fluoride(out)</text>
        <dbReference type="Rhea" id="RHEA:76159"/>
        <dbReference type="ChEBI" id="CHEBI:17051"/>
    </reaction>
    <physiologicalReaction direction="left-to-right" evidence="8">
        <dbReference type="Rhea" id="RHEA:76160"/>
    </physiologicalReaction>
</comment>
<gene>
    <name evidence="10 12" type="primary">crcB</name>
    <name evidence="10" type="synonym">fluC</name>
    <name evidence="12" type="ORF">HMPREF9004_1046</name>
</gene>
<dbReference type="RefSeq" id="WP_005963097.1">
    <property type="nucleotide sequence ID" value="NZ_CP040505.1"/>
</dbReference>
<dbReference type="GO" id="GO:0062054">
    <property type="term" value="F:fluoride channel activity"/>
    <property type="evidence" value="ECO:0007669"/>
    <property type="project" value="UniProtKB-UniRule"/>
</dbReference>
<dbReference type="HOGENOM" id="CLU_114342_2_0_11"/>
<name>N6W6M9_9ACTO</name>
<keyword evidence="3 10" id="KW-0812">Transmembrane</keyword>
<evidence type="ECO:0000256" key="5">
    <source>
        <dbReference type="ARBA" id="ARBA00023136"/>
    </source>
</evidence>
<evidence type="ECO:0000256" key="1">
    <source>
        <dbReference type="ARBA" id="ARBA00004651"/>
    </source>
</evidence>
<reference evidence="12 13" key="1">
    <citation type="submission" date="2013-03" db="EMBL/GenBank/DDBJ databases">
        <title>Reference genome for the Human Microbiome Project.</title>
        <authorList>
            <person name="Aqrawi P."/>
            <person name="Ayvaz T."/>
            <person name="Bess C."/>
            <person name="Blankenburg K."/>
            <person name="Coyle M."/>
            <person name="Deng J."/>
            <person name="Forbes L."/>
            <person name="Fowler G."/>
            <person name="Francisco L."/>
            <person name="Fu Q."/>
            <person name="Gibbs R."/>
            <person name="Gross S."/>
            <person name="Gubbala S."/>
            <person name="Hale W."/>
            <person name="Hemphill L."/>
            <person name="Highlander S."/>
            <person name="Hirani K."/>
            <person name="Jackson L."/>
            <person name="Jakkamsetti A."/>
            <person name="Javaid M."/>
            <person name="Jayaseelan J.C."/>
            <person name="Jiang H."/>
            <person name="Joshi V."/>
            <person name="Korchina V."/>
            <person name="Kovar C."/>
            <person name="Lara F."/>
            <person name="Lee S."/>
            <person name="Liu Y."/>
            <person name="Mata R."/>
            <person name="Mathew T."/>
            <person name="Munidasa M."/>
            <person name="Muzny D."/>
            <person name="Nazareth L."/>
            <person name="Ngo R."/>
            <person name="Nguyen L."/>
            <person name="Nguyen N."/>
            <person name="Okwuonu G."/>
            <person name="Ongeri F."/>
            <person name="Palculict T."/>
            <person name="Patil S."/>
            <person name="Petrosino J."/>
            <person name="Pham C."/>
            <person name="Pham P."/>
            <person name="Pu L.-L."/>
            <person name="Qin X."/>
            <person name="Qu J."/>
            <person name="Reid J."/>
            <person name="Ross M."/>
            <person name="Ruth R."/>
            <person name="Saada N."/>
            <person name="San Lucas F."/>
            <person name="Santibanez J."/>
            <person name="Shang Y."/>
            <person name="Simmons D."/>
            <person name="Song X.-Z."/>
            <person name="Tang L.-Y."/>
            <person name="Thornton R."/>
            <person name="Warren J."/>
            <person name="Weissenberger G."/>
            <person name="Wilczek-Boney K."/>
            <person name="Worley K."/>
            <person name="Youmans B."/>
            <person name="Zhang J."/>
            <person name="Zhang L."/>
            <person name="Zhao Z."/>
            <person name="Zhou C."/>
            <person name="Zhu D."/>
            <person name="Zhu Y."/>
        </authorList>
    </citation>
    <scope>NUCLEOTIDE SEQUENCE [LARGE SCALE GENOMIC DNA]</scope>
    <source>
        <strain evidence="12 13">F0333</strain>
    </source>
</reference>
<dbReference type="STRING" id="888050.HMPREF9004_1046"/>
<keyword evidence="13" id="KW-1185">Reference proteome</keyword>
<keyword evidence="6 10" id="KW-0407">Ion channel</keyword>
<evidence type="ECO:0000256" key="6">
    <source>
        <dbReference type="ARBA" id="ARBA00023303"/>
    </source>
</evidence>
<keyword evidence="4 10" id="KW-1133">Transmembrane helix</keyword>
<evidence type="ECO:0000256" key="8">
    <source>
        <dbReference type="ARBA" id="ARBA00035585"/>
    </source>
</evidence>
<comment type="similarity">
    <text evidence="7 10">Belongs to the fluoride channel Fluc/FEX (TC 1.A.43) family.</text>
</comment>
<dbReference type="InterPro" id="IPR003691">
    <property type="entry name" value="FluC"/>
</dbReference>
<dbReference type="Proteomes" id="UP000013015">
    <property type="component" value="Unassembled WGS sequence"/>
</dbReference>
<organism evidence="12 13">
    <name type="scientific">Schaalia cardiffensis F0333</name>
    <dbReference type="NCBI Taxonomy" id="888050"/>
    <lineage>
        <taxon>Bacteria</taxon>
        <taxon>Bacillati</taxon>
        <taxon>Actinomycetota</taxon>
        <taxon>Actinomycetes</taxon>
        <taxon>Actinomycetales</taxon>
        <taxon>Actinomycetaceae</taxon>
        <taxon>Schaalia</taxon>
    </lineage>
</organism>